<gene>
    <name evidence="2" type="ORF">DJ010_18395</name>
</gene>
<accession>A0A316TE44</accession>
<reference evidence="2 3" key="1">
    <citation type="submission" date="2018-05" db="EMBL/GenBank/DDBJ databases">
        <title>Nocardioides silvaticus genome.</title>
        <authorList>
            <person name="Li C."/>
            <person name="Wang G."/>
        </authorList>
    </citation>
    <scope>NUCLEOTIDE SEQUENCE [LARGE SCALE GENOMIC DNA]</scope>
    <source>
        <strain evidence="2 3">CCTCC AB 2018079</strain>
    </source>
</reference>
<feature type="compositionally biased region" description="Low complexity" evidence="1">
    <location>
        <begin position="17"/>
        <end position="27"/>
    </location>
</feature>
<dbReference type="EMBL" id="QGDD01000009">
    <property type="protein sequence ID" value="PWN01515.1"/>
    <property type="molecule type" value="Genomic_DNA"/>
</dbReference>
<organism evidence="2 3">
    <name type="scientific">Nocardioides silvaticus</name>
    <dbReference type="NCBI Taxonomy" id="2201891"/>
    <lineage>
        <taxon>Bacteria</taxon>
        <taxon>Bacillati</taxon>
        <taxon>Actinomycetota</taxon>
        <taxon>Actinomycetes</taxon>
        <taxon>Propionibacteriales</taxon>
        <taxon>Nocardioidaceae</taxon>
        <taxon>Nocardioides</taxon>
    </lineage>
</organism>
<evidence type="ECO:0000313" key="2">
    <source>
        <dbReference type="EMBL" id="PWN01515.1"/>
    </source>
</evidence>
<proteinExistence type="predicted"/>
<sequence>MVAAAACDVSVDDESSTRSSPAASASTGQGSVTDDPVNGLADDASEAADVVDSAPLLRIRNATSQELVLTSEGERTTVTVAAGESVRLMTERVCRWIPLTATTVDGRFVDAFTEPCQGQTWIITEN</sequence>
<evidence type="ECO:0000256" key="1">
    <source>
        <dbReference type="SAM" id="MobiDB-lite"/>
    </source>
</evidence>
<protein>
    <submittedName>
        <fullName evidence="2">Uncharacterized protein</fullName>
    </submittedName>
</protein>
<dbReference type="Proteomes" id="UP000245507">
    <property type="component" value="Unassembled WGS sequence"/>
</dbReference>
<feature type="region of interest" description="Disordered" evidence="1">
    <location>
        <begin position="1"/>
        <end position="41"/>
    </location>
</feature>
<evidence type="ECO:0000313" key="3">
    <source>
        <dbReference type="Proteomes" id="UP000245507"/>
    </source>
</evidence>
<name>A0A316TE44_9ACTN</name>
<keyword evidence="3" id="KW-1185">Reference proteome</keyword>
<comment type="caution">
    <text evidence="2">The sequence shown here is derived from an EMBL/GenBank/DDBJ whole genome shotgun (WGS) entry which is preliminary data.</text>
</comment>
<dbReference type="AlphaFoldDB" id="A0A316TE44"/>